<evidence type="ECO:0000313" key="2">
    <source>
        <dbReference type="Proteomes" id="UP001175271"/>
    </source>
</evidence>
<organism evidence="1 2">
    <name type="scientific">Steinernema hermaphroditum</name>
    <dbReference type="NCBI Taxonomy" id="289476"/>
    <lineage>
        <taxon>Eukaryota</taxon>
        <taxon>Metazoa</taxon>
        <taxon>Ecdysozoa</taxon>
        <taxon>Nematoda</taxon>
        <taxon>Chromadorea</taxon>
        <taxon>Rhabditida</taxon>
        <taxon>Tylenchina</taxon>
        <taxon>Panagrolaimomorpha</taxon>
        <taxon>Strongyloidoidea</taxon>
        <taxon>Steinernematidae</taxon>
        <taxon>Steinernema</taxon>
    </lineage>
</organism>
<accession>A0AA39HDR5</accession>
<comment type="caution">
    <text evidence="1">The sequence shown here is derived from an EMBL/GenBank/DDBJ whole genome shotgun (WGS) entry which is preliminary data.</text>
</comment>
<gene>
    <name evidence="1" type="ORF">QR680_017214</name>
</gene>
<protein>
    <submittedName>
        <fullName evidence="1">Uncharacterized protein</fullName>
    </submittedName>
</protein>
<reference evidence="1" key="1">
    <citation type="submission" date="2023-06" db="EMBL/GenBank/DDBJ databases">
        <title>Genomic analysis of the entomopathogenic nematode Steinernema hermaphroditum.</title>
        <authorList>
            <person name="Schwarz E.M."/>
            <person name="Heppert J.K."/>
            <person name="Baniya A."/>
            <person name="Schwartz H.T."/>
            <person name="Tan C.-H."/>
            <person name="Antoshechkin I."/>
            <person name="Sternberg P.W."/>
            <person name="Goodrich-Blair H."/>
            <person name="Dillman A.R."/>
        </authorList>
    </citation>
    <scope>NUCLEOTIDE SEQUENCE</scope>
    <source>
        <strain evidence="1">PS9179</strain>
        <tissue evidence="1">Whole animal</tissue>
    </source>
</reference>
<sequence length="119" mass="13116">MVRPIFMPHHFALGRLDHCAVSTPGGALGERSDAEVEDITANEFHKMTTIEKMKTLRCLVAKDPLPEFAFQQITLKARWLPGVPYALQFVTDYVCSATSKSSTKSCSTGRSAGAIRKML</sequence>
<proteinExistence type="predicted"/>
<dbReference type="AlphaFoldDB" id="A0AA39HDR5"/>
<dbReference type="Proteomes" id="UP001175271">
    <property type="component" value="Unassembled WGS sequence"/>
</dbReference>
<keyword evidence="2" id="KW-1185">Reference proteome</keyword>
<name>A0AA39HDR5_9BILA</name>
<dbReference type="EMBL" id="JAUCMV010000004">
    <property type="protein sequence ID" value="KAK0403960.1"/>
    <property type="molecule type" value="Genomic_DNA"/>
</dbReference>
<evidence type="ECO:0000313" key="1">
    <source>
        <dbReference type="EMBL" id="KAK0403960.1"/>
    </source>
</evidence>